<gene>
    <name evidence="2" type="ORF">BCR36DRAFT_245144</name>
</gene>
<protein>
    <submittedName>
        <fullName evidence="2">Uncharacterized protein</fullName>
    </submittedName>
</protein>
<dbReference type="OrthoDB" id="2143908at2759"/>
<name>A0A1Y1V3L2_9FUNG</name>
<dbReference type="AlphaFoldDB" id="A0A1Y1V3L2"/>
<proteinExistence type="predicted"/>
<keyword evidence="3" id="KW-1185">Reference proteome</keyword>
<evidence type="ECO:0000256" key="1">
    <source>
        <dbReference type="SAM" id="Phobius"/>
    </source>
</evidence>
<feature type="transmembrane region" description="Helical" evidence="1">
    <location>
        <begin position="219"/>
        <end position="242"/>
    </location>
</feature>
<evidence type="ECO:0000313" key="3">
    <source>
        <dbReference type="Proteomes" id="UP000193719"/>
    </source>
</evidence>
<feature type="transmembrane region" description="Helical" evidence="1">
    <location>
        <begin position="188"/>
        <end position="213"/>
    </location>
</feature>
<reference evidence="2 3" key="1">
    <citation type="submission" date="2016-08" db="EMBL/GenBank/DDBJ databases">
        <title>Genomes of anaerobic fungi encode conserved fungal cellulosomes for biomass hydrolysis.</title>
        <authorList>
            <consortium name="DOE Joint Genome Institute"/>
            <person name="Haitjema C.H."/>
            <person name="Gilmore S.P."/>
            <person name="Henske J.K."/>
            <person name="Solomon K.V."/>
            <person name="De Groot R."/>
            <person name="Kuo A."/>
            <person name="Mondo S.J."/>
            <person name="Salamov A.A."/>
            <person name="Labutti K."/>
            <person name="Zhao Z."/>
            <person name="Chiniquy J."/>
            <person name="Barry K."/>
            <person name="Brewer H.M."/>
            <person name="Purvine S.O."/>
            <person name="Wright A.T."/>
            <person name="Boxma B."/>
            <person name="Van Alen T."/>
            <person name="Hackstein J.H."/>
            <person name="Baker S.E."/>
            <person name="Grigoriev I.V."/>
            <person name="O'Malley M.A."/>
        </authorList>
    </citation>
    <scope>NUCLEOTIDE SEQUENCE [LARGE SCALE GENOMIC DNA]</scope>
    <source>
        <strain evidence="3">finn</strain>
    </source>
</reference>
<feature type="transmembrane region" description="Helical" evidence="1">
    <location>
        <begin position="146"/>
        <end position="167"/>
    </location>
</feature>
<sequence length="283" mass="32337">GFFIRCRDTFLFVNILQFALVTLMYWNIGKGKYWKILFYGSVAGCIASILESGTVAFICRESTKGKTYSNVFTFFVAEFFWICNEYSIPLLNLVKMKAFTNGKASKIVNHTVLTIFPLFAICRFWIGYVRSKFSVIKMDDIDNTHGVTFALMAIADLVCTISIIYYVRKHNKQELIKTSNITHYIERSSYAILVCVDAVSIILAVLCFIPTYFSSVPKSIPLPLHCIKCAFLLILATDALLFKYEANTSSVQSSESYKYKNSYDTYNYNKSRNNFSMETSNHS</sequence>
<keyword evidence="1" id="KW-0472">Membrane</keyword>
<evidence type="ECO:0000313" key="2">
    <source>
        <dbReference type="EMBL" id="ORX46448.1"/>
    </source>
</evidence>
<reference evidence="2 3" key="2">
    <citation type="submission" date="2016-08" db="EMBL/GenBank/DDBJ databases">
        <title>Pervasive Adenine N6-methylation of Active Genes in Fungi.</title>
        <authorList>
            <consortium name="DOE Joint Genome Institute"/>
            <person name="Mondo S.J."/>
            <person name="Dannebaum R.O."/>
            <person name="Kuo R.C."/>
            <person name="Labutti K."/>
            <person name="Haridas S."/>
            <person name="Kuo A."/>
            <person name="Salamov A."/>
            <person name="Ahrendt S.R."/>
            <person name="Lipzen A."/>
            <person name="Sullivan W."/>
            <person name="Andreopoulos W.B."/>
            <person name="Clum A."/>
            <person name="Lindquist E."/>
            <person name="Daum C."/>
            <person name="Ramamoorthy G.K."/>
            <person name="Gryganskyi A."/>
            <person name="Culley D."/>
            <person name="Magnuson J.K."/>
            <person name="James T.Y."/>
            <person name="O'Malley M.A."/>
            <person name="Stajich J.E."/>
            <person name="Spatafora J.W."/>
            <person name="Visel A."/>
            <person name="Grigoriev I.V."/>
        </authorList>
    </citation>
    <scope>NUCLEOTIDE SEQUENCE [LARGE SCALE GENOMIC DNA]</scope>
    <source>
        <strain evidence="3">finn</strain>
    </source>
</reference>
<feature type="transmembrane region" description="Helical" evidence="1">
    <location>
        <begin position="9"/>
        <end position="26"/>
    </location>
</feature>
<feature type="non-terminal residue" evidence="2">
    <location>
        <position position="1"/>
    </location>
</feature>
<comment type="caution">
    <text evidence="2">The sequence shown here is derived from an EMBL/GenBank/DDBJ whole genome shotgun (WGS) entry which is preliminary data.</text>
</comment>
<feature type="non-terminal residue" evidence="2">
    <location>
        <position position="283"/>
    </location>
</feature>
<keyword evidence="1" id="KW-0812">Transmembrane</keyword>
<dbReference type="Proteomes" id="UP000193719">
    <property type="component" value="Unassembled WGS sequence"/>
</dbReference>
<feature type="transmembrane region" description="Helical" evidence="1">
    <location>
        <begin position="107"/>
        <end position="126"/>
    </location>
</feature>
<keyword evidence="1" id="KW-1133">Transmembrane helix</keyword>
<dbReference type="EMBL" id="MCFH01000035">
    <property type="protein sequence ID" value="ORX46448.1"/>
    <property type="molecule type" value="Genomic_DNA"/>
</dbReference>
<organism evidence="2 3">
    <name type="scientific">Piromyces finnis</name>
    <dbReference type="NCBI Taxonomy" id="1754191"/>
    <lineage>
        <taxon>Eukaryota</taxon>
        <taxon>Fungi</taxon>
        <taxon>Fungi incertae sedis</taxon>
        <taxon>Chytridiomycota</taxon>
        <taxon>Chytridiomycota incertae sedis</taxon>
        <taxon>Neocallimastigomycetes</taxon>
        <taxon>Neocallimastigales</taxon>
        <taxon>Neocallimastigaceae</taxon>
        <taxon>Piromyces</taxon>
    </lineage>
</organism>
<feature type="transmembrane region" description="Helical" evidence="1">
    <location>
        <begin position="38"/>
        <end position="59"/>
    </location>
</feature>
<accession>A0A1Y1V3L2</accession>